<sequence length="83" mass="8806">MIGTYDTAPLHIHGNRCCLSVPECHGKGIAATGKGKAIGDGIIDACGNVKRKATAIRCMSYHGKRLRSDILYLESHNQALLGG</sequence>
<dbReference type="RefSeq" id="WP_151728515.1">
    <property type="nucleotide sequence ID" value="NZ_BKZV01000003.1"/>
</dbReference>
<proteinExistence type="predicted"/>
<dbReference type="EMBL" id="BKZV01000003">
    <property type="protein sequence ID" value="GER83795.1"/>
    <property type="molecule type" value="Genomic_DNA"/>
</dbReference>
<name>A0A5J4K8G7_9CHLR</name>
<protein>
    <submittedName>
        <fullName evidence="1">Uncharacterized protein</fullName>
    </submittedName>
</protein>
<gene>
    <name evidence="1" type="ORF">KTAU_24320</name>
</gene>
<keyword evidence="2" id="KW-1185">Reference proteome</keyword>
<reference evidence="1 2" key="1">
    <citation type="journal article" date="2019" name="Int. J. Syst. Evol. Microbiol.">
        <title>Thermogemmatispora aurantia sp. nov. and Thermogemmatispora argillosa sp. nov., within the class Ktedonobacteria, and emended description of the genus Thermogemmatispora.</title>
        <authorList>
            <person name="Zheng Y."/>
            <person name="Wang C.M."/>
            <person name="Sakai Y."/>
            <person name="Abe K."/>
            <person name="Yokota A."/>
            <person name="Yabe S."/>
        </authorList>
    </citation>
    <scope>NUCLEOTIDE SEQUENCE [LARGE SCALE GENOMIC DNA]</scope>
    <source>
        <strain evidence="1 2">A1-2</strain>
    </source>
</reference>
<evidence type="ECO:0000313" key="1">
    <source>
        <dbReference type="EMBL" id="GER83795.1"/>
    </source>
</evidence>
<evidence type="ECO:0000313" key="2">
    <source>
        <dbReference type="Proteomes" id="UP000334820"/>
    </source>
</evidence>
<dbReference type="Proteomes" id="UP000334820">
    <property type="component" value="Unassembled WGS sequence"/>
</dbReference>
<accession>A0A5J4K8G7</accession>
<dbReference type="AlphaFoldDB" id="A0A5J4K8G7"/>
<comment type="caution">
    <text evidence="1">The sequence shown here is derived from an EMBL/GenBank/DDBJ whole genome shotgun (WGS) entry which is preliminary data.</text>
</comment>
<organism evidence="1 2">
    <name type="scientific">Thermogemmatispora aurantia</name>
    <dbReference type="NCBI Taxonomy" id="2045279"/>
    <lineage>
        <taxon>Bacteria</taxon>
        <taxon>Bacillati</taxon>
        <taxon>Chloroflexota</taxon>
        <taxon>Ktedonobacteria</taxon>
        <taxon>Thermogemmatisporales</taxon>
        <taxon>Thermogemmatisporaceae</taxon>
        <taxon>Thermogemmatispora</taxon>
    </lineage>
</organism>